<feature type="domain" description="ABC transmembrane type-2" evidence="9">
    <location>
        <begin position="127"/>
        <end position="375"/>
    </location>
</feature>
<proteinExistence type="inferred from homology"/>
<evidence type="ECO:0000256" key="7">
    <source>
        <dbReference type="ARBA" id="ARBA00023136"/>
    </source>
</evidence>
<comment type="subcellular location">
    <subcellularLocation>
        <location evidence="1">Cell membrane</location>
        <topology evidence="1">Multi-pass membrane protein</topology>
    </subcellularLocation>
</comment>
<evidence type="ECO:0000256" key="1">
    <source>
        <dbReference type="ARBA" id="ARBA00004651"/>
    </source>
</evidence>
<comment type="similarity">
    <text evidence="2">Belongs to the ABC-2 integral membrane protein family.</text>
</comment>
<dbReference type="PANTHER" id="PTHR30294:SF38">
    <property type="entry name" value="TRANSPORT PERMEASE PROTEIN"/>
    <property type="match status" value="1"/>
</dbReference>
<dbReference type="EMBL" id="JBHUCX010000083">
    <property type="protein sequence ID" value="MFD1676969.1"/>
    <property type="molecule type" value="Genomic_DNA"/>
</dbReference>
<dbReference type="Pfam" id="PF12698">
    <property type="entry name" value="ABC2_membrane_3"/>
    <property type="match status" value="1"/>
</dbReference>
<comment type="caution">
    <text evidence="10">The sequence shown here is derived from an EMBL/GenBank/DDBJ whole genome shotgun (WGS) entry which is preliminary data.</text>
</comment>
<reference evidence="11" key="1">
    <citation type="journal article" date="2019" name="Int. J. Syst. Evol. Microbiol.">
        <title>The Global Catalogue of Microorganisms (GCM) 10K type strain sequencing project: providing services to taxonomists for standard genome sequencing and annotation.</title>
        <authorList>
            <consortium name="The Broad Institute Genomics Platform"/>
            <consortium name="The Broad Institute Genome Sequencing Center for Infectious Disease"/>
            <person name="Wu L."/>
            <person name="Ma J."/>
        </authorList>
    </citation>
    <scope>NUCLEOTIDE SEQUENCE [LARGE SCALE GENOMIC DNA]</scope>
    <source>
        <strain evidence="11">CGMCC 1.12286</strain>
    </source>
</reference>
<dbReference type="InterPro" id="IPR051449">
    <property type="entry name" value="ABC-2_transporter_component"/>
</dbReference>
<feature type="transmembrane region" description="Helical" evidence="8">
    <location>
        <begin position="187"/>
        <end position="207"/>
    </location>
</feature>
<evidence type="ECO:0000256" key="8">
    <source>
        <dbReference type="SAM" id="Phobius"/>
    </source>
</evidence>
<feature type="transmembrane region" description="Helical" evidence="8">
    <location>
        <begin position="262"/>
        <end position="287"/>
    </location>
</feature>
<evidence type="ECO:0000259" key="9">
    <source>
        <dbReference type="PROSITE" id="PS51012"/>
    </source>
</evidence>
<dbReference type="InterPro" id="IPR013525">
    <property type="entry name" value="ABC2_TM"/>
</dbReference>
<keyword evidence="7 8" id="KW-0472">Membrane</keyword>
<feature type="transmembrane region" description="Helical" evidence="8">
    <location>
        <begin position="228"/>
        <end position="250"/>
    </location>
</feature>
<dbReference type="Gene3D" id="3.40.1710.10">
    <property type="entry name" value="abc type-2 transporter like domain"/>
    <property type="match status" value="1"/>
</dbReference>
<protein>
    <submittedName>
        <fullName evidence="10">ABC transporter permease</fullName>
    </submittedName>
</protein>
<name>A0ABW4JLP7_9BACL</name>
<dbReference type="PANTHER" id="PTHR30294">
    <property type="entry name" value="MEMBRANE COMPONENT OF ABC TRANSPORTER YHHJ-RELATED"/>
    <property type="match status" value="1"/>
</dbReference>
<feature type="transmembrane region" description="Helical" evidence="8">
    <location>
        <begin position="20"/>
        <end position="38"/>
    </location>
</feature>
<organism evidence="10 11">
    <name type="scientific">Alicyclobacillus fodiniaquatilis</name>
    <dbReference type="NCBI Taxonomy" id="1661150"/>
    <lineage>
        <taxon>Bacteria</taxon>
        <taxon>Bacillati</taxon>
        <taxon>Bacillota</taxon>
        <taxon>Bacilli</taxon>
        <taxon>Bacillales</taxon>
        <taxon>Alicyclobacillaceae</taxon>
        <taxon>Alicyclobacillus</taxon>
    </lineage>
</organism>
<keyword evidence="5 8" id="KW-0812">Transmembrane</keyword>
<dbReference type="RefSeq" id="WP_377944881.1">
    <property type="nucleotide sequence ID" value="NZ_JBHUCX010000083.1"/>
</dbReference>
<dbReference type="InterPro" id="IPR047817">
    <property type="entry name" value="ABC2_TM_bact-type"/>
</dbReference>
<evidence type="ECO:0000256" key="3">
    <source>
        <dbReference type="ARBA" id="ARBA00022448"/>
    </source>
</evidence>
<sequence>MLSIVRKELKLLLKGKGNFFFLLLMPILFIVLFGSVFSSSSNATLTVHYIDQDQSAVSKSFLHAVGQVKGFALKQDTASSKDEIQQVKDGKVDTLLVIPKGFGADVTSGAKQADVQFYYDAADDTVSGPTESVLNTIASQYQQQHVSAALSATGKSTAQVKQILQPPIHIEGTKLSGDNASELDQVVPGYTVMFVFFIIMTMMRSFLGEKESGMLARLRSTPMRPVTYLIGMWIPALIAVLVQCVVLLGFGHFIYGVNLGNVSAIGAIVLCLGICGTGIGLAISLLVRGENQGRGITMLISLGGTAVGGVWLPTALMPHFAQVIGHFSPQYWAQQGFQEVMIRSGQIGDIWQSLGVLLAFGAAGLLVALLRFHHFLRTATN</sequence>
<keyword evidence="6 8" id="KW-1133">Transmembrane helix</keyword>
<evidence type="ECO:0000256" key="2">
    <source>
        <dbReference type="ARBA" id="ARBA00007783"/>
    </source>
</evidence>
<keyword evidence="11" id="KW-1185">Reference proteome</keyword>
<accession>A0ABW4JLP7</accession>
<keyword evidence="3" id="KW-0813">Transport</keyword>
<feature type="transmembrane region" description="Helical" evidence="8">
    <location>
        <begin position="299"/>
        <end position="321"/>
    </location>
</feature>
<dbReference type="PROSITE" id="PS51012">
    <property type="entry name" value="ABC_TM2"/>
    <property type="match status" value="1"/>
</dbReference>
<feature type="transmembrane region" description="Helical" evidence="8">
    <location>
        <begin position="350"/>
        <end position="370"/>
    </location>
</feature>
<dbReference type="Proteomes" id="UP001597079">
    <property type="component" value="Unassembled WGS sequence"/>
</dbReference>
<evidence type="ECO:0000256" key="4">
    <source>
        <dbReference type="ARBA" id="ARBA00022475"/>
    </source>
</evidence>
<gene>
    <name evidence="10" type="ORF">ACFSB2_20035</name>
</gene>
<evidence type="ECO:0000256" key="5">
    <source>
        <dbReference type="ARBA" id="ARBA00022692"/>
    </source>
</evidence>
<evidence type="ECO:0000313" key="11">
    <source>
        <dbReference type="Proteomes" id="UP001597079"/>
    </source>
</evidence>
<evidence type="ECO:0000313" key="10">
    <source>
        <dbReference type="EMBL" id="MFD1676969.1"/>
    </source>
</evidence>
<evidence type="ECO:0000256" key="6">
    <source>
        <dbReference type="ARBA" id="ARBA00022989"/>
    </source>
</evidence>
<keyword evidence="4" id="KW-1003">Cell membrane</keyword>